<dbReference type="PANTHER" id="PTHR43297">
    <property type="entry name" value="OLIGOPEPTIDE TRANSPORT ATP-BINDING PROTEIN APPD"/>
    <property type="match status" value="1"/>
</dbReference>
<evidence type="ECO:0000256" key="7">
    <source>
        <dbReference type="ARBA" id="ARBA00023136"/>
    </source>
</evidence>
<dbReference type="InterPro" id="IPR027417">
    <property type="entry name" value="P-loop_NTPase"/>
</dbReference>
<evidence type="ECO:0000256" key="3">
    <source>
        <dbReference type="ARBA" id="ARBA00022448"/>
    </source>
</evidence>
<keyword evidence="4" id="KW-1003">Cell membrane</keyword>
<dbReference type="PANTHER" id="PTHR43297:SF2">
    <property type="entry name" value="DIPEPTIDE TRANSPORT ATP-BINDING PROTEIN DPPD"/>
    <property type="match status" value="1"/>
</dbReference>
<accession>A0A919T9Q8</accession>
<comment type="subcellular location">
    <subcellularLocation>
        <location evidence="1">Cell membrane</location>
        <topology evidence="1">Peripheral membrane protein</topology>
    </subcellularLocation>
</comment>
<dbReference type="PROSITE" id="PS00211">
    <property type="entry name" value="ABC_TRANSPORTER_1"/>
    <property type="match status" value="1"/>
</dbReference>
<organism evidence="9 10">
    <name type="scientific">Paractinoplanes toevensis</name>
    <dbReference type="NCBI Taxonomy" id="571911"/>
    <lineage>
        <taxon>Bacteria</taxon>
        <taxon>Bacillati</taxon>
        <taxon>Actinomycetota</taxon>
        <taxon>Actinomycetes</taxon>
        <taxon>Micromonosporales</taxon>
        <taxon>Micromonosporaceae</taxon>
        <taxon>Paractinoplanes</taxon>
    </lineage>
</organism>
<protein>
    <submittedName>
        <fullName evidence="9">Peptide ABC transporter ATP-binding protein</fullName>
    </submittedName>
</protein>
<dbReference type="SUPFAM" id="SSF52540">
    <property type="entry name" value="P-loop containing nucleoside triphosphate hydrolases"/>
    <property type="match status" value="1"/>
</dbReference>
<comment type="caution">
    <text evidence="9">The sequence shown here is derived from an EMBL/GenBank/DDBJ whole genome shotgun (WGS) entry which is preliminary data.</text>
</comment>
<dbReference type="NCBIfam" id="TIGR01727">
    <property type="entry name" value="oligo_HPY"/>
    <property type="match status" value="1"/>
</dbReference>
<dbReference type="InterPro" id="IPR013563">
    <property type="entry name" value="Oligopep_ABC_C"/>
</dbReference>
<evidence type="ECO:0000313" key="9">
    <source>
        <dbReference type="EMBL" id="GIM91590.1"/>
    </source>
</evidence>
<dbReference type="InterPro" id="IPR050388">
    <property type="entry name" value="ABC_Ni/Peptide_Import"/>
</dbReference>
<dbReference type="GO" id="GO:0005886">
    <property type="term" value="C:plasma membrane"/>
    <property type="evidence" value="ECO:0007669"/>
    <property type="project" value="UniProtKB-SubCell"/>
</dbReference>
<dbReference type="SMART" id="SM00382">
    <property type="entry name" value="AAA"/>
    <property type="match status" value="1"/>
</dbReference>
<comment type="similarity">
    <text evidence="2">Belongs to the ABC transporter superfamily.</text>
</comment>
<evidence type="ECO:0000256" key="4">
    <source>
        <dbReference type="ARBA" id="ARBA00022475"/>
    </source>
</evidence>
<dbReference type="Gene3D" id="3.40.50.300">
    <property type="entry name" value="P-loop containing nucleotide triphosphate hydrolases"/>
    <property type="match status" value="1"/>
</dbReference>
<dbReference type="GO" id="GO:0016887">
    <property type="term" value="F:ATP hydrolysis activity"/>
    <property type="evidence" value="ECO:0007669"/>
    <property type="project" value="InterPro"/>
</dbReference>
<dbReference type="CDD" id="cd03257">
    <property type="entry name" value="ABC_NikE_OppD_transporters"/>
    <property type="match status" value="1"/>
</dbReference>
<keyword evidence="10" id="KW-1185">Reference proteome</keyword>
<dbReference type="Pfam" id="PF00005">
    <property type="entry name" value="ABC_tran"/>
    <property type="match status" value="1"/>
</dbReference>
<feature type="domain" description="ABC transporter" evidence="8">
    <location>
        <begin position="5"/>
        <end position="248"/>
    </location>
</feature>
<keyword evidence="3" id="KW-0813">Transport</keyword>
<evidence type="ECO:0000313" key="10">
    <source>
        <dbReference type="Proteomes" id="UP000677082"/>
    </source>
</evidence>
<dbReference type="EMBL" id="BOQN01000049">
    <property type="protein sequence ID" value="GIM91590.1"/>
    <property type="molecule type" value="Genomic_DNA"/>
</dbReference>
<dbReference type="GO" id="GO:0005524">
    <property type="term" value="F:ATP binding"/>
    <property type="evidence" value="ECO:0007669"/>
    <property type="project" value="UniProtKB-KW"/>
</dbReference>
<evidence type="ECO:0000256" key="1">
    <source>
        <dbReference type="ARBA" id="ARBA00004202"/>
    </source>
</evidence>
<dbReference type="AlphaFoldDB" id="A0A919T9Q8"/>
<name>A0A919T9Q8_9ACTN</name>
<evidence type="ECO:0000259" key="8">
    <source>
        <dbReference type="PROSITE" id="PS50893"/>
    </source>
</evidence>
<dbReference type="InterPro" id="IPR003593">
    <property type="entry name" value="AAA+_ATPase"/>
</dbReference>
<proteinExistence type="inferred from homology"/>
<evidence type="ECO:0000256" key="2">
    <source>
        <dbReference type="ARBA" id="ARBA00005417"/>
    </source>
</evidence>
<keyword evidence="6 9" id="KW-0067">ATP-binding</keyword>
<sequence length="319" mass="33965">MTSVLRIHGLTVDVGGLRIVDGLDLDLRKGERVALVGESGSGKSMTARALLRLDPSVSVGGSVLFQGKELIGLPEKEVRKVRGSQIAMVFQDPTTALNPLQRIGEQVAEPLRLRGVGRRSAMKQAAEMLDRLGVPRAAERLGAYPHEFSGGMKQRVMLAAALITRPKVLIADEPTTALDVRVQEQVLTLIEQLAAEEGIAVLLITHDLGIVAGFADRVAVMYAGRKVEENSVDAFFAGPSHPYGKGLLASVPRVDRALTERLDTVPGVPAKPSARPAGCAFHPRCAAAIDRCRTDAPVLLTIGTGQAACHLIEEGALRC</sequence>
<dbReference type="PROSITE" id="PS50893">
    <property type="entry name" value="ABC_TRANSPORTER_2"/>
    <property type="match status" value="1"/>
</dbReference>
<dbReference type="RefSeq" id="WP_213007494.1">
    <property type="nucleotide sequence ID" value="NZ_BOQN01000049.1"/>
</dbReference>
<keyword evidence="7" id="KW-0472">Membrane</keyword>
<keyword evidence="5" id="KW-0547">Nucleotide-binding</keyword>
<evidence type="ECO:0000256" key="6">
    <source>
        <dbReference type="ARBA" id="ARBA00022840"/>
    </source>
</evidence>
<dbReference type="InterPro" id="IPR003439">
    <property type="entry name" value="ABC_transporter-like_ATP-bd"/>
</dbReference>
<reference evidence="9 10" key="1">
    <citation type="submission" date="2021-03" db="EMBL/GenBank/DDBJ databases">
        <title>Whole genome shotgun sequence of Actinoplanes toevensis NBRC 105298.</title>
        <authorList>
            <person name="Komaki H."/>
            <person name="Tamura T."/>
        </authorList>
    </citation>
    <scope>NUCLEOTIDE SEQUENCE [LARGE SCALE GENOMIC DNA]</scope>
    <source>
        <strain evidence="9 10">NBRC 105298</strain>
    </source>
</reference>
<dbReference type="InterPro" id="IPR017871">
    <property type="entry name" value="ABC_transporter-like_CS"/>
</dbReference>
<evidence type="ECO:0000256" key="5">
    <source>
        <dbReference type="ARBA" id="ARBA00022741"/>
    </source>
</evidence>
<dbReference type="GO" id="GO:0015833">
    <property type="term" value="P:peptide transport"/>
    <property type="evidence" value="ECO:0007669"/>
    <property type="project" value="InterPro"/>
</dbReference>
<dbReference type="Proteomes" id="UP000677082">
    <property type="component" value="Unassembled WGS sequence"/>
</dbReference>
<dbReference type="Pfam" id="PF08352">
    <property type="entry name" value="oligo_HPY"/>
    <property type="match status" value="1"/>
</dbReference>
<dbReference type="FunFam" id="3.40.50.300:FF:000016">
    <property type="entry name" value="Oligopeptide ABC transporter ATP-binding component"/>
    <property type="match status" value="1"/>
</dbReference>
<gene>
    <name evidence="9" type="ORF">Ato02nite_033830</name>
</gene>